<evidence type="ECO:0000313" key="7">
    <source>
        <dbReference type="EMBL" id="CAF1037004.1"/>
    </source>
</evidence>
<name>A0A814JKC2_9BILA</name>
<dbReference type="Proteomes" id="UP000663881">
    <property type="component" value="Unassembled WGS sequence"/>
</dbReference>
<evidence type="ECO:0000259" key="5">
    <source>
        <dbReference type="PROSITE" id="PS50054"/>
    </source>
</evidence>
<dbReference type="InterPro" id="IPR029021">
    <property type="entry name" value="Prot-tyrosine_phosphatase-like"/>
</dbReference>
<evidence type="ECO:0000256" key="4">
    <source>
        <dbReference type="ARBA" id="ARBA00022912"/>
    </source>
</evidence>
<dbReference type="PROSITE" id="PS50056">
    <property type="entry name" value="TYR_PHOSPHATASE_2"/>
    <property type="match status" value="1"/>
</dbReference>
<dbReference type="PROSITE" id="PS50054">
    <property type="entry name" value="TYR_PHOSPHATASE_DUAL"/>
    <property type="match status" value="1"/>
</dbReference>
<comment type="caution">
    <text evidence="7">The sequence shown here is derived from an EMBL/GenBank/DDBJ whole genome shotgun (WGS) entry which is preliminary data.</text>
</comment>
<proteinExistence type="inferred from homology"/>
<dbReference type="InterPro" id="IPR000340">
    <property type="entry name" value="Dual-sp_phosphatase_cat-dom"/>
</dbReference>
<keyword evidence="3" id="KW-0378">Hydrolase</keyword>
<evidence type="ECO:0000256" key="1">
    <source>
        <dbReference type="ARBA" id="ARBA00008601"/>
    </source>
</evidence>
<organism evidence="7 9">
    <name type="scientific">Adineta steineri</name>
    <dbReference type="NCBI Taxonomy" id="433720"/>
    <lineage>
        <taxon>Eukaryota</taxon>
        <taxon>Metazoa</taxon>
        <taxon>Spiralia</taxon>
        <taxon>Gnathifera</taxon>
        <taxon>Rotifera</taxon>
        <taxon>Eurotatoria</taxon>
        <taxon>Bdelloidea</taxon>
        <taxon>Adinetida</taxon>
        <taxon>Adinetidae</taxon>
        <taxon>Adineta</taxon>
    </lineage>
</organism>
<evidence type="ECO:0000313" key="9">
    <source>
        <dbReference type="Proteomes" id="UP000663891"/>
    </source>
</evidence>
<dbReference type="AlphaFoldDB" id="A0A814JKC2"/>
<evidence type="ECO:0000256" key="3">
    <source>
        <dbReference type="ARBA" id="ARBA00022801"/>
    </source>
</evidence>
<comment type="similarity">
    <text evidence="1">Belongs to the protein-tyrosine phosphatase family. Non-receptor class dual specificity subfamily.</text>
</comment>
<reference evidence="7" key="1">
    <citation type="submission" date="2021-02" db="EMBL/GenBank/DDBJ databases">
        <authorList>
            <person name="Nowell W R."/>
        </authorList>
    </citation>
    <scope>NUCLEOTIDE SEQUENCE</scope>
</reference>
<dbReference type="GO" id="GO:0043409">
    <property type="term" value="P:negative regulation of MAPK cascade"/>
    <property type="evidence" value="ECO:0007669"/>
    <property type="project" value="TreeGrafter"/>
</dbReference>
<dbReference type="GO" id="GO:0005737">
    <property type="term" value="C:cytoplasm"/>
    <property type="evidence" value="ECO:0007669"/>
    <property type="project" value="TreeGrafter"/>
</dbReference>
<dbReference type="PROSITE" id="PS00383">
    <property type="entry name" value="TYR_PHOSPHATASE_1"/>
    <property type="match status" value="1"/>
</dbReference>
<dbReference type="EMBL" id="CAJOAY010000023">
    <property type="protein sequence ID" value="CAF3492423.1"/>
    <property type="molecule type" value="Genomic_DNA"/>
</dbReference>
<dbReference type="PANTHER" id="PTHR10159:SF519">
    <property type="entry name" value="DUAL SPECIFICITY PROTEIN PHOSPHATASE MPK3"/>
    <property type="match status" value="1"/>
</dbReference>
<dbReference type="InterPro" id="IPR020422">
    <property type="entry name" value="TYR_PHOSPHATASE_DUAL_dom"/>
</dbReference>
<dbReference type="Proteomes" id="UP000663891">
    <property type="component" value="Unassembled WGS sequence"/>
</dbReference>
<dbReference type="Pfam" id="PF00782">
    <property type="entry name" value="DSPc"/>
    <property type="match status" value="1"/>
</dbReference>
<sequence>MEATEEELIYLKELVSLRTKQRVPIPIKEQGYISPTMVIDNFLYHGDLNHGRDKKLLKELDIRHIINLCDYELEKDILDQFNVLWIDTDDDISTNINQYFQKTNQFLGSCKEKDEKVLVHCQMGISRSSSIVLAYLMKYHHDSLAQAYDYLIERRRYAAPNAGFFLQLIRYEKTLKKMKEIVDNEQNLVVSPNVTDKLVVDNNISLDK</sequence>
<dbReference type="InterPro" id="IPR016130">
    <property type="entry name" value="Tyr_Pase_AS"/>
</dbReference>
<dbReference type="SUPFAM" id="SSF52799">
    <property type="entry name" value="(Phosphotyrosine protein) phosphatases II"/>
    <property type="match status" value="1"/>
</dbReference>
<dbReference type="EC" id="3.1.3.48" evidence="2"/>
<feature type="domain" description="Tyrosine specific protein phosphatases" evidence="6">
    <location>
        <begin position="97"/>
        <end position="155"/>
    </location>
</feature>
<keyword evidence="4" id="KW-0904">Protein phosphatase</keyword>
<evidence type="ECO:0000313" key="8">
    <source>
        <dbReference type="EMBL" id="CAF3492423.1"/>
    </source>
</evidence>
<dbReference type="CDD" id="cd14498">
    <property type="entry name" value="DSP"/>
    <property type="match status" value="1"/>
</dbReference>
<dbReference type="InterPro" id="IPR000387">
    <property type="entry name" value="Tyr_Pase_dom"/>
</dbReference>
<dbReference type="GO" id="GO:0004725">
    <property type="term" value="F:protein tyrosine phosphatase activity"/>
    <property type="evidence" value="ECO:0007669"/>
    <property type="project" value="UniProtKB-EC"/>
</dbReference>
<dbReference type="EMBL" id="CAJNON010000150">
    <property type="protein sequence ID" value="CAF1037004.1"/>
    <property type="molecule type" value="Genomic_DNA"/>
</dbReference>
<dbReference type="PANTHER" id="PTHR10159">
    <property type="entry name" value="DUAL SPECIFICITY PROTEIN PHOSPHATASE"/>
    <property type="match status" value="1"/>
</dbReference>
<dbReference type="SMART" id="SM00195">
    <property type="entry name" value="DSPc"/>
    <property type="match status" value="1"/>
</dbReference>
<dbReference type="OrthoDB" id="285418at2759"/>
<evidence type="ECO:0000259" key="6">
    <source>
        <dbReference type="PROSITE" id="PS50056"/>
    </source>
</evidence>
<accession>A0A814JKC2</accession>
<feature type="domain" description="Tyrosine-protein phosphatase" evidence="5">
    <location>
        <begin position="34"/>
        <end position="177"/>
    </location>
</feature>
<protein>
    <recommendedName>
        <fullName evidence="2">protein-tyrosine-phosphatase</fullName>
        <ecNumber evidence="2">3.1.3.48</ecNumber>
    </recommendedName>
</protein>
<evidence type="ECO:0000256" key="2">
    <source>
        <dbReference type="ARBA" id="ARBA00013064"/>
    </source>
</evidence>
<dbReference type="Gene3D" id="3.90.190.10">
    <property type="entry name" value="Protein tyrosine phosphatase superfamily"/>
    <property type="match status" value="1"/>
</dbReference>
<gene>
    <name evidence="8" type="ORF">OKA104_LOCUS1008</name>
    <name evidence="7" type="ORF">VCS650_LOCUS16652</name>
</gene>